<protein>
    <submittedName>
        <fullName evidence="2">1171_t:CDS:1</fullName>
    </submittedName>
</protein>
<sequence length="245" mass="28690">MSSEHETEEYMKSAVTNTDVSDGYSKETTYALIDEYETTKQGVELLLEISNNYENHFSLIKNHQMVVEREEIEPYLLAYGVVKDAQNFWDKVNLKKKLSISNDNSNGILTDNINREESCIDDENTSWNESSDKKEKTDENKEKWLVFFEENEKVTREVNKTEKKERAPEGQCGPIEVNTEEQDVMAMEEPSMTYKSQEKKEGKKEYLIVKTYDESDPSAEWYFDRPNPIEQLVKSRKMLTLLEEN</sequence>
<feature type="region of interest" description="Disordered" evidence="1">
    <location>
        <begin position="181"/>
        <end position="200"/>
    </location>
</feature>
<dbReference type="Proteomes" id="UP000789342">
    <property type="component" value="Unassembled WGS sequence"/>
</dbReference>
<comment type="caution">
    <text evidence="2">The sequence shown here is derived from an EMBL/GenBank/DDBJ whole genome shotgun (WGS) entry which is preliminary data.</text>
</comment>
<dbReference type="EMBL" id="CAJVPV010000294">
    <property type="protein sequence ID" value="CAG8450079.1"/>
    <property type="molecule type" value="Genomic_DNA"/>
</dbReference>
<reference evidence="2" key="1">
    <citation type="submission" date="2021-06" db="EMBL/GenBank/DDBJ databases">
        <authorList>
            <person name="Kallberg Y."/>
            <person name="Tangrot J."/>
            <person name="Rosling A."/>
        </authorList>
    </citation>
    <scope>NUCLEOTIDE SEQUENCE</scope>
    <source>
        <strain evidence="2">CL551</strain>
    </source>
</reference>
<proteinExistence type="predicted"/>
<organism evidence="2 3">
    <name type="scientific">Acaulospora morrowiae</name>
    <dbReference type="NCBI Taxonomy" id="94023"/>
    <lineage>
        <taxon>Eukaryota</taxon>
        <taxon>Fungi</taxon>
        <taxon>Fungi incertae sedis</taxon>
        <taxon>Mucoromycota</taxon>
        <taxon>Glomeromycotina</taxon>
        <taxon>Glomeromycetes</taxon>
        <taxon>Diversisporales</taxon>
        <taxon>Acaulosporaceae</taxon>
        <taxon>Acaulospora</taxon>
    </lineage>
</organism>
<evidence type="ECO:0000313" key="2">
    <source>
        <dbReference type="EMBL" id="CAG8450079.1"/>
    </source>
</evidence>
<evidence type="ECO:0000313" key="3">
    <source>
        <dbReference type="Proteomes" id="UP000789342"/>
    </source>
</evidence>
<accession>A0A9N8YSK7</accession>
<dbReference type="AlphaFoldDB" id="A0A9N8YSK7"/>
<gene>
    <name evidence="2" type="ORF">AMORRO_LOCUS849</name>
</gene>
<keyword evidence="3" id="KW-1185">Reference proteome</keyword>
<evidence type="ECO:0000256" key="1">
    <source>
        <dbReference type="SAM" id="MobiDB-lite"/>
    </source>
</evidence>
<name>A0A9N8YSK7_9GLOM</name>